<keyword evidence="4" id="KW-0813">Transport</keyword>
<dbReference type="GO" id="GO:0045259">
    <property type="term" value="C:proton-transporting ATP synthase complex"/>
    <property type="evidence" value="ECO:0007669"/>
    <property type="project" value="UniProtKB-KW"/>
</dbReference>
<evidence type="ECO:0000256" key="9">
    <source>
        <dbReference type="ARBA" id="ARBA00023310"/>
    </source>
</evidence>
<organism evidence="10 11">
    <name type="scientific">Stieleria neptunia</name>
    <dbReference type="NCBI Taxonomy" id="2527979"/>
    <lineage>
        <taxon>Bacteria</taxon>
        <taxon>Pseudomonadati</taxon>
        <taxon>Planctomycetota</taxon>
        <taxon>Planctomycetia</taxon>
        <taxon>Pirellulales</taxon>
        <taxon>Pirellulaceae</taxon>
        <taxon>Stieleria</taxon>
    </lineage>
</organism>
<evidence type="ECO:0000256" key="6">
    <source>
        <dbReference type="ARBA" id="ARBA00023065"/>
    </source>
</evidence>
<dbReference type="GO" id="GO:0046933">
    <property type="term" value="F:proton-transporting ATP synthase activity, rotational mechanism"/>
    <property type="evidence" value="ECO:0007669"/>
    <property type="project" value="InterPro"/>
</dbReference>
<evidence type="ECO:0000256" key="4">
    <source>
        <dbReference type="ARBA" id="ARBA00022448"/>
    </source>
</evidence>
<comment type="subcellular location">
    <subcellularLocation>
        <location evidence="2">Membrane</location>
        <topology evidence="2">Peripheral membrane protein</topology>
    </subcellularLocation>
</comment>
<keyword evidence="9" id="KW-0066">ATP synthesis</keyword>
<keyword evidence="5" id="KW-0375">Hydrogen ion transport</keyword>
<comment type="similarity">
    <text evidence="3">Belongs to the ATPase gamma chain family.</text>
</comment>
<evidence type="ECO:0000256" key="7">
    <source>
        <dbReference type="ARBA" id="ARBA00023136"/>
    </source>
</evidence>
<dbReference type="Gene3D" id="3.40.1380.10">
    <property type="match status" value="1"/>
</dbReference>
<evidence type="ECO:0000256" key="8">
    <source>
        <dbReference type="ARBA" id="ARBA00023196"/>
    </source>
</evidence>
<evidence type="ECO:0000256" key="2">
    <source>
        <dbReference type="ARBA" id="ARBA00004170"/>
    </source>
</evidence>
<dbReference type="KEGG" id="snep:Enr13x_23120"/>
<dbReference type="EMBL" id="CP037423">
    <property type="protein sequence ID" value="QDV42465.1"/>
    <property type="molecule type" value="Genomic_DNA"/>
</dbReference>
<comment type="function">
    <text evidence="1">Produces ATP from ADP in the presence of a proton gradient across the membrane. The gamma chain is believed to be important in regulating ATPase activity and the flow of protons through the CF(0) complex.</text>
</comment>
<dbReference type="PANTHER" id="PTHR11693">
    <property type="entry name" value="ATP SYNTHASE GAMMA CHAIN"/>
    <property type="match status" value="1"/>
</dbReference>
<dbReference type="InterPro" id="IPR000131">
    <property type="entry name" value="ATP_synth_F1_gsu"/>
</dbReference>
<evidence type="ECO:0000256" key="5">
    <source>
        <dbReference type="ARBA" id="ARBA00022781"/>
    </source>
</evidence>
<proteinExistence type="inferred from homology"/>
<evidence type="ECO:0000256" key="3">
    <source>
        <dbReference type="ARBA" id="ARBA00007681"/>
    </source>
</evidence>
<sequence>MNTLEHLRAKIETATDMQSVVKTMKTLAAVSIRQYERAADALAQYNQTVEMGFQIVLRDTGHGDLLFAADAHRATRTGAIVFGTDQGMCGQFNERIATTVLAAHERSVADENRSRSHSGQGSGAWKVLAVGTRVEGHLKEIGLAPERTLSIPASVSEITPLVQDLLLAVQHWREQSEISRLLVFYNRRSVGAASLPNQLVLLPIGAERYRRWSQQRWQSSSLPTFTIDRRRLLSCIVRQYLFVSLYRSCAESLSSENASRIAAMQVAERSIQDRLDDLTRAFNQIRQTAITEELLDVVSGFEALSGGENF</sequence>
<dbReference type="Gene3D" id="1.10.287.80">
    <property type="entry name" value="ATP synthase, gamma subunit, helix hairpin domain"/>
    <property type="match status" value="1"/>
</dbReference>
<dbReference type="SUPFAM" id="SSF52943">
    <property type="entry name" value="ATP synthase (F1-ATPase), gamma subunit"/>
    <property type="match status" value="1"/>
</dbReference>
<evidence type="ECO:0000313" key="11">
    <source>
        <dbReference type="Proteomes" id="UP000319004"/>
    </source>
</evidence>
<dbReference type="NCBIfam" id="TIGR03323">
    <property type="entry name" value="alt_F1F0_F1_gam"/>
    <property type="match status" value="1"/>
</dbReference>
<dbReference type="OrthoDB" id="9812769at2"/>
<keyword evidence="8" id="KW-0139">CF(1)</keyword>
<dbReference type="PANTHER" id="PTHR11693:SF22">
    <property type="entry name" value="ATP SYNTHASE SUBUNIT GAMMA, MITOCHONDRIAL"/>
    <property type="match status" value="1"/>
</dbReference>
<dbReference type="PRINTS" id="PR00126">
    <property type="entry name" value="ATPASEGAMMA"/>
</dbReference>
<dbReference type="InterPro" id="IPR017709">
    <property type="entry name" value="Alt_ATP_synth_F1_gsu"/>
</dbReference>
<accession>A0A518HNP0</accession>
<dbReference type="AlphaFoldDB" id="A0A518HNP0"/>
<protein>
    <submittedName>
        <fullName evidence="10">ATP synthase gamma chain</fullName>
    </submittedName>
</protein>
<name>A0A518HNP0_9BACT</name>
<keyword evidence="6" id="KW-0406">Ion transport</keyword>
<reference evidence="10 11" key="1">
    <citation type="submission" date="2019-03" db="EMBL/GenBank/DDBJ databases">
        <title>Deep-cultivation of Planctomycetes and their phenomic and genomic characterization uncovers novel biology.</title>
        <authorList>
            <person name="Wiegand S."/>
            <person name="Jogler M."/>
            <person name="Boedeker C."/>
            <person name="Pinto D."/>
            <person name="Vollmers J."/>
            <person name="Rivas-Marin E."/>
            <person name="Kohn T."/>
            <person name="Peeters S.H."/>
            <person name="Heuer A."/>
            <person name="Rast P."/>
            <person name="Oberbeckmann S."/>
            <person name="Bunk B."/>
            <person name="Jeske O."/>
            <person name="Meyerdierks A."/>
            <person name="Storesund J.E."/>
            <person name="Kallscheuer N."/>
            <person name="Luecker S."/>
            <person name="Lage O.M."/>
            <person name="Pohl T."/>
            <person name="Merkel B.J."/>
            <person name="Hornburger P."/>
            <person name="Mueller R.-W."/>
            <person name="Bruemmer F."/>
            <person name="Labrenz M."/>
            <person name="Spormann A.M."/>
            <person name="Op den Camp H."/>
            <person name="Overmann J."/>
            <person name="Amann R."/>
            <person name="Jetten M.S.M."/>
            <person name="Mascher T."/>
            <person name="Medema M.H."/>
            <person name="Devos D.P."/>
            <person name="Kaster A.-K."/>
            <person name="Ovreas L."/>
            <person name="Rohde M."/>
            <person name="Galperin M.Y."/>
            <person name="Jogler C."/>
        </authorList>
    </citation>
    <scope>NUCLEOTIDE SEQUENCE [LARGE SCALE GENOMIC DNA]</scope>
    <source>
        <strain evidence="10 11">Enr13</strain>
    </source>
</reference>
<dbReference type="InterPro" id="IPR035968">
    <property type="entry name" value="ATP_synth_F1_ATPase_gsu"/>
</dbReference>
<dbReference type="CDD" id="cd12151">
    <property type="entry name" value="F1-ATPase_gamma"/>
    <property type="match status" value="1"/>
</dbReference>
<evidence type="ECO:0000256" key="1">
    <source>
        <dbReference type="ARBA" id="ARBA00003456"/>
    </source>
</evidence>
<gene>
    <name evidence="10" type="primary">atpG_1</name>
    <name evidence="10" type="ORF">Enr13x_23120</name>
</gene>
<dbReference type="Proteomes" id="UP000319004">
    <property type="component" value="Chromosome"/>
</dbReference>
<dbReference type="RefSeq" id="WP_145386090.1">
    <property type="nucleotide sequence ID" value="NZ_CP037423.1"/>
</dbReference>
<dbReference type="Pfam" id="PF00231">
    <property type="entry name" value="ATP-synt"/>
    <property type="match status" value="1"/>
</dbReference>
<evidence type="ECO:0000313" key="10">
    <source>
        <dbReference type="EMBL" id="QDV42465.1"/>
    </source>
</evidence>
<keyword evidence="11" id="KW-1185">Reference proteome</keyword>
<keyword evidence="7" id="KW-0472">Membrane</keyword>